<feature type="binding site" evidence="5">
    <location>
        <position position="352"/>
    </location>
    <ligand>
        <name>Ca(2+)</name>
        <dbReference type="ChEBI" id="CHEBI:29108"/>
    </ligand>
</feature>
<feature type="binding site" evidence="5">
    <location>
        <position position="209"/>
    </location>
    <ligand>
        <name>Ca(2+)</name>
        <dbReference type="ChEBI" id="CHEBI:29108"/>
    </ligand>
</feature>
<dbReference type="PIRSF" id="PIRSF001227">
    <property type="entry name" value="Pen_acylase"/>
    <property type="match status" value="1"/>
</dbReference>
<evidence type="ECO:0000256" key="4">
    <source>
        <dbReference type="PIRSR" id="PIRSR001227-1"/>
    </source>
</evidence>
<keyword evidence="5" id="KW-0479">Metal-binding</keyword>
<dbReference type="AlphaFoldDB" id="A0A8J2TZL6"/>
<dbReference type="Gene3D" id="1.10.439.10">
    <property type="entry name" value="Penicillin Amidohydrolase, domain 1"/>
    <property type="match status" value="1"/>
</dbReference>
<dbReference type="InterPro" id="IPR043147">
    <property type="entry name" value="Penicillin_amidase_A-knob"/>
</dbReference>
<feature type="binding site" evidence="5">
    <location>
        <position position="355"/>
    </location>
    <ligand>
        <name>Ca(2+)</name>
        <dbReference type="ChEBI" id="CHEBI:29108"/>
    </ligand>
</feature>
<dbReference type="InterPro" id="IPR023343">
    <property type="entry name" value="Penicillin_amidase_dom1"/>
</dbReference>
<evidence type="ECO:0000256" key="2">
    <source>
        <dbReference type="ARBA" id="ARBA00022801"/>
    </source>
</evidence>
<dbReference type="GO" id="GO:0017000">
    <property type="term" value="P:antibiotic biosynthetic process"/>
    <property type="evidence" value="ECO:0007669"/>
    <property type="project" value="InterPro"/>
</dbReference>
<reference evidence="7" key="2">
    <citation type="submission" date="2020-09" db="EMBL/GenBank/DDBJ databases">
        <authorList>
            <person name="Sun Q."/>
            <person name="Zhou Y."/>
        </authorList>
    </citation>
    <scope>NUCLEOTIDE SEQUENCE</scope>
    <source>
        <strain evidence="7">CGMCC 1.12785</strain>
    </source>
</reference>
<dbReference type="Gene3D" id="2.30.120.10">
    <property type="match status" value="1"/>
</dbReference>
<dbReference type="EMBL" id="BMFY01000012">
    <property type="protein sequence ID" value="GGA21567.1"/>
    <property type="molecule type" value="Genomic_DNA"/>
</dbReference>
<dbReference type="InterPro" id="IPR014395">
    <property type="entry name" value="Pen/GL7ACA/AHL_acylase"/>
</dbReference>
<gene>
    <name evidence="7" type="ORF">GCM10011333_25770</name>
</gene>
<dbReference type="CDD" id="cd03747">
    <property type="entry name" value="Ntn_PGA_like"/>
    <property type="match status" value="1"/>
</dbReference>
<evidence type="ECO:0000256" key="3">
    <source>
        <dbReference type="ARBA" id="ARBA00023145"/>
    </source>
</evidence>
<dbReference type="RefSeq" id="WP_188551304.1">
    <property type="nucleotide sequence ID" value="NZ_BMFY01000012.1"/>
</dbReference>
<proteinExistence type="inferred from homology"/>
<sequence>MTSDFTPDDPAGAVDHPDTGPAGDPAGDAGPTRGPAGTIGPAGHIDPALPAESAQDAEFPVPDLDEPVEVIVDRWGVPHIYASSARDGFLAQGFNAARDRLFQIDLWLRRGNGRLAEVLGEAYLEQDRANRLFRYRGGIEAEWASYAAGTREAVEAFATGVNAYISWACEEPGRLPPEFHLHGYRPRLWSAEDYVRFRTHGLFYNAEQELARSITLREFGTEAEAIRQAREPADPLQVPEGTDLQVFSEEVLRVYRLAFSPVAFAGEPEPGRAGETLSGSNNWVVSGERTSTGRPVLANDPHRAVTLPSLRYLAHLSTPAFDVVGAGEPGLPGISIGHNDAIAFGLTIWPADQEDLFVYETRPGDGGQYRYRGEWTPFEEHTEEIGIAGGKTAAVTLRFTRHGPVIYEDTGRGVAVALKAAWLEPGMVPYLASLGYMNARNADDFLAALRHWGAPGVNQIYATPDGDFGWQPAARIPRRKGWDGSVPVPGDGRYEWDGWWDLADFPSLRRPDQGWFASANEMNLPAGHDNTEQTVTYDWYSYARATRLREWLGGSGGISVEESAAMQWDDLSVHAVELLRVLDVEGATPRHEEFRRLRAWDGRTQAASREALVFEVWARRHLRPRLVETVLGIQGLSPQAIEEAKRYLLKDESFGGDLRGDLRMAALLGQYDPQALRNVVEHTLPAALEEIRGLLGEDTASWSWGAVHHTALEHPAFTGRTGIPAEWARLGPVPRGGTGDTVGLAGYDGTFRQTIGSSFRMALDVGDWDRSLTMNAPGQSGDPRSRHYADQFGPWLRGETFPLVYSRQAVEDNAGFRFTLMPGAR</sequence>
<dbReference type="PANTHER" id="PTHR34218">
    <property type="entry name" value="PEPTIDASE S45 PENICILLIN AMIDASE"/>
    <property type="match status" value="1"/>
</dbReference>
<comment type="similarity">
    <text evidence="1">Belongs to the peptidase S45 family.</text>
</comment>
<keyword evidence="3" id="KW-0865">Zymogen</keyword>
<dbReference type="GO" id="GO:0016811">
    <property type="term" value="F:hydrolase activity, acting on carbon-nitrogen (but not peptide) bonds, in linear amides"/>
    <property type="evidence" value="ECO:0007669"/>
    <property type="project" value="InterPro"/>
</dbReference>
<accession>A0A8J2TZL6</accession>
<evidence type="ECO:0000256" key="5">
    <source>
        <dbReference type="PIRSR" id="PIRSR001227-2"/>
    </source>
</evidence>
<keyword evidence="8" id="KW-1185">Reference proteome</keyword>
<protein>
    <submittedName>
        <fullName evidence="7">Penicillin amidase</fullName>
    </submittedName>
</protein>
<name>A0A8J2TZL6_9MICO</name>
<dbReference type="PANTHER" id="PTHR34218:SF4">
    <property type="entry name" value="ACYL-HOMOSERINE LACTONE ACYLASE QUIP"/>
    <property type="match status" value="1"/>
</dbReference>
<keyword evidence="5" id="KW-0106">Calcium</keyword>
<dbReference type="Gene3D" id="3.60.20.10">
    <property type="entry name" value="Glutamine Phosphoribosylpyrophosphate, subunit 1, domain 1"/>
    <property type="match status" value="1"/>
</dbReference>
<feature type="region of interest" description="Disordered" evidence="6">
    <location>
        <begin position="1"/>
        <end position="48"/>
    </location>
</feature>
<dbReference type="InterPro" id="IPR043146">
    <property type="entry name" value="Penicillin_amidase_N_B-knob"/>
</dbReference>
<evidence type="ECO:0000256" key="1">
    <source>
        <dbReference type="ARBA" id="ARBA00006586"/>
    </source>
</evidence>
<feature type="compositionally biased region" description="Low complexity" evidence="6">
    <location>
        <begin position="19"/>
        <end position="38"/>
    </location>
</feature>
<comment type="caution">
    <text evidence="7">The sequence shown here is derived from an EMBL/GenBank/DDBJ whole genome shotgun (WGS) entry which is preliminary data.</text>
</comment>
<dbReference type="InterPro" id="IPR029055">
    <property type="entry name" value="Ntn_hydrolases_N"/>
</dbReference>
<dbReference type="InterPro" id="IPR002692">
    <property type="entry name" value="S45"/>
</dbReference>
<dbReference type="Pfam" id="PF01804">
    <property type="entry name" value="Penicil_amidase"/>
    <property type="match status" value="1"/>
</dbReference>
<dbReference type="GO" id="GO:0046872">
    <property type="term" value="F:metal ion binding"/>
    <property type="evidence" value="ECO:0007669"/>
    <property type="project" value="UniProtKB-KW"/>
</dbReference>
<feature type="active site" description="Nucleophile" evidence="4">
    <location>
        <position position="280"/>
    </location>
</feature>
<reference evidence="7" key="1">
    <citation type="journal article" date="2014" name="Int. J. Syst. Evol. Microbiol.">
        <title>Complete genome sequence of Corynebacterium casei LMG S-19264T (=DSM 44701T), isolated from a smear-ripened cheese.</title>
        <authorList>
            <consortium name="US DOE Joint Genome Institute (JGI-PGF)"/>
            <person name="Walter F."/>
            <person name="Albersmeier A."/>
            <person name="Kalinowski J."/>
            <person name="Ruckert C."/>
        </authorList>
    </citation>
    <scope>NUCLEOTIDE SEQUENCE</scope>
    <source>
        <strain evidence="7">CGMCC 1.12785</strain>
    </source>
</reference>
<dbReference type="Gene3D" id="1.10.1400.10">
    <property type="match status" value="1"/>
</dbReference>
<dbReference type="Proteomes" id="UP000616114">
    <property type="component" value="Unassembled WGS sequence"/>
</dbReference>
<dbReference type="SUPFAM" id="SSF56235">
    <property type="entry name" value="N-terminal nucleophile aminohydrolases (Ntn hydrolases)"/>
    <property type="match status" value="1"/>
</dbReference>
<comment type="cofactor">
    <cofactor evidence="5">
        <name>Ca(2+)</name>
        <dbReference type="ChEBI" id="CHEBI:29108"/>
    </cofactor>
    <text evidence="5">Binds 1 Ca(2+) ion per dimer.</text>
</comment>
<evidence type="ECO:0000256" key="6">
    <source>
        <dbReference type="SAM" id="MobiDB-lite"/>
    </source>
</evidence>
<evidence type="ECO:0000313" key="7">
    <source>
        <dbReference type="EMBL" id="GGA21567.1"/>
    </source>
</evidence>
<keyword evidence="2" id="KW-0378">Hydrolase</keyword>
<organism evidence="7 8">
    <name type="scientific">Sediminivirga luteola</name>
    <dbReference type="NCBI Taxonomy" id="1774748"/>
    <lineage>
        <taxon>Bacteria</taxon>
        <taxon>Bacillati</taxon>
        <taxon>Actinomycetota</taxon>
        <taxon>Actinomycetes</taxon>
        <taxon>Micrococcales</taxon>
        <taxon>Brevibacteriaceae</taxon>
        <taxon>Sediminivirga</taxon>
    </lineage>
</organism>
<evidence type="ECO:0000313" key="8">
    <source>
        <dbReference type="Proteomes" id="UP000616114"/>
    </source>
</evidence>